<dbReference type="RefSeq" id="WP_049212502.1">
    <property type="nucleotide sequence ID" value="NZ_CAXONO010000068.1"/>
</dbReference>
<gene>
    <name evidence="1" type="ORF">PW210_004153</name>
</gene>
<dbReference type="EMBL" id="ABKSPD020000029">
    <property type="protein sequence ID" value="EKW9778264.1"/>
    <property type="molecule type" value="Genomic_DNA"/>
</dbReference>
<comment type="caution">
    <text evidence="1">The sequence shown here is derived from an EMBL/GenBank/DDBJ whole genome shotgun (WGS) entry which is preliminary data.</text>
</comment>
<sequence>MKLPDLPLSQNEYQTTLFAKAYADSIKAYPQLMQLKRKRIQAQEESAPEWFLRMVDIDIDYILFRIEQLEHWGHDDDPRVFASNIQQSIRIAIDMVSNFLNPSRMLWGSVKRTEAWLADGYNETEEQAIISNG</sequence>
<organism evidence="1 2">
    <name type="scientific">Proteus mirabilis</name>
    <dbReference type="NCBI Taxonomy" id="584"/>
    <lineage>
        <taxon>Bacteria</taxon>
        <taxon>Pseudomonadati</taxon>
        <taxon>Pseudomonadota</taxon>
        <taxon>Gammaproteobacteria</taxon>
        <taxon>Enterobacterales</taxon>
        <taxon>Morganellaceae</taxon>
        <taxon>Proteus</taxon>
    </lineage>
</organism>
<name>A0AAN3YWZ9_PROMI</name>
<accession>A0AAN3YWZ9</accession>
<dbReference type="AlphaFoldDB" id="A0AAN3YWZ9"/>
<evidence type="ECO:0000313" key="1">
    <source>
        <dbReference type="EMBL" id="EKW9778264.1"/>
    </source>
</evidence>
<proteinExistence type="predicted"/>
<protein>
    <submittedName>
        <fullName evidence="1">Uncharacterized protein</fullName>
    </submittedName>
</protein>
<evidence type="ECO:0000313" key="2">
    <source>
        <dbReference type="Proteomes" id="UP001171165"/>
    </source>
</evidence>
<dbReference type="Proteomes" id="UP001171165">
    <property type="component" value="Unassembled WGS sequence"/>
</dbReference>
<reference evidence="1" key="1">
    <citation type="submission" date="2023-06" db="EMBL/GenBank/DDBJ databases">
        <authorList>
            <consortium name="Clinical and Environmental Microbiology Branch: Whole genome sequencing antimicrobial resistance pathogens in the healthcare setting"/>
        </authorList>
    </citation>
    <scope>NUCLEOTIDE SEQUENCE</scope>
    <source>
        <strain evidence="1">Microbial</strain>
    </source>
</reference>